<name>A0A1A9NDG6_9BURK</name>
<dbReference type="RefSeq" id="WP_064271162.1">
    <property type="nucleotide sequence ID" value="NZ_LXJZ01000209.1"/>
</dbReference>
<evidence type="ECO:0008006" key="5">
    <source>
        <dbReference type="Google" id="ProtNLM"/>
    </source>
</evidence>
<reference evidence="3 4" key="1">
    <citation type="submission" date="2016-04" db="EMBL/GenBank/DDBJ databases">
        <title>Reclassification of Paraburkholderia panaciterrae (Farh et al. 2015) Dobritsa &amp; Samadpour 2016 as a later homotypic synonym of Paraburkholderia ginsengiterrae (Farh et al. 2015) Dobritsa &amp; Samadpour 2016.</title>
        <authorList>
            <person name="Dobritsa A.P."/>
            <person name="Kutumbaka K."/>
            <person name="Samadpour M."/>
        </authorList>
    </citation>
    <scope>NUCLEOTIDE SEQUENCE [LARGE SCALE GENOMIC DNA]</scope>
    <source>
        <strain evidence="2 4">DCY85</strain>
        <strain evidence="1 3">DCY85-1</strain>
    </source>
</reference>
<evidence type="ECO:0000313" key="2">
    <source>
        <dbReference type="EMBL" id="OAJ64741.1"/>
    </source>
</evidence>
<sequence>MDINFNCTMCGKCCHNLRLPLTVSESIAWLRRGDKVQLFVEAIPWPEEPPPDNLVAAHKRRRSFPATSGSLPIRVVVVIVAAFDGPCPNLLDDMRCGAYESRPLVCRIYPAEINPFISMDVGQKACPPEAWTDAGPPLLREGKIVDSQIAALITESRNTDAAEVEAKSALCQALGINSAALSNEGFVVHTPDQASLQKALESVRLVTAAAPSSWGFVSNRQATANALHSVDAVALSTSTWEDKAAEFLGFFPDDVVVKTSPSPETRS</sequence>
<dbReference type="EMBL" id="LXKA01000087">
    <property type="protein sequence ID" value="OAJ64741.1"/>
    <property type="molecule type" value="Genomic_DNA"/>
</dbReference>
<evidence type="ECO:0000313" key="1">
    <source>
        <dbReference type="EMBL" id="OAJ53919.1"/>
    </source>
</evidence>
<keyword evidence="3" id="KW-1185">Reference proteome</keyword>
<proteinExistence type="predicted"/>
<gene>
    <name evidence="1" type="ORF">A6V36_10705</name>
    <name evidence="2" type="ORF">A6V37_18605</name>
</gene>
<dbReference type="OrthoDB" id="7500397at2"/>
<evidence type="ECO:0000313" key="4">
    <source>
        <dbReference type="Proteomes" id="UP000078116"/>
    </source>
</evidence>
<comment type="caution">
    <text evidence="2">The sequence shown here is derived from an EMBL/GenBank/DDBJ whole genome shotgun (WGS) entry which is preliminary data.</text>
</comment>
<protein>
    <recommendedName>
        <fullName evidence="5">Fe-S oxidoreductase</fullName>
    </recommendedName>
</protein>
<dbReference type="Proteomes" id="UP000077961">
    <property type="component" value="Unassembled WGS sequence"/>
</dbReference>
<dbReference type="STRING" id="1462993.A6V36_10705"/>
<evidence type="ECO:0000313" key="3">
    <source>
        <dbReference type="Proteomes" id="UP000077961"/>
    </source>
</evidence>
<dbReference type="Pfam" id="PF03692">
    <property type="entry name" value="CxxCxxCC"/>
    <property type="match status" value="1"/>
</dbReference>
<organism evidence="2 4">
    <name type="scientific">Paraburkholderia ginsengiterrae</name>
    <dbReference type="NCBI Taxonomy" id="1462993"/>
    <lineage>
        <taxon>Bacteria</taxon>
        <taxon>Pseudomonadati</taxon>
        <taxon>Pseudomonadota</taxon>
        <taxon>Betaproteobacteria</taxon>
        <taxon>Burkholderiales</taxon>
        <taxon>Burkholderiaceae</taxon>
        <taxon>Paraburkholderia</taxon>
    </lineage>
</organism>
<dbReference type="AlphaFoldDB" id="A0A1A9NDG6"/>
<accession>A0A1A9NDG6</accession>
<dbReference type="InterPro" id="IPR005358">
    <property type="entry name" value="Puta_zinc/iron-chelating_dom"/>
</dbReference>
<dbReference type="EMBL" id="LXJZ01000209">
    <property type="protein sequence ID" value="OAJ53919.1"/>
    <property type="molecule type" value="Genomic_DNA"/>
</dbReference>
<dbReference type="Proteomes" id="UP000078116">
    <property type="component" value="Unassembled WGS sequence"/>
</dbReference>